<dbReference type="SUPFAM" id="SSF47384">
    <property type="entry name" value="Homodimeric domain of signal transducing histidine kinase"/>
    <property type="match status" value="1"/>
</dbReference>
<dbReference type="InterPro" id="IPR005467">
    <property type="entry name" value="His_kinase_dom"/>
</dbReference>
<evidence type="ECO:0000256" key="9">
    <source>
        <dbReference type="SAM" id="Phobius"/>
    </source>
</evidence>
<evidence type="ECO:0000256" key="6">
    <source>
        <dbReference type="ARBA" id="ARBA00022692"/>
    </source>
</evidence>
<dbReference type="InterPro" id="IPR003594">
    <property type="entry name" value="HATPase_dom"/>
</dbReference>
<dbReference type="GO" id="GO:0005886">
    <property type="term" value="C:plasma membrane"/>
    <property type="evidence" value="ECO:0007669"/>
    <property type="project" value="UniProtKB-SubCell"/>
</dbReference>
<keyword evidence="12" id="KW-0614">Plasmid</keyword>
<evidence type="ECO:0000313" key="14">
    <source>
        <dbReference type="Proteomes" id="UP001277471"/>
    </source>
</evidence>
<dbReference type="PANTHER" id="PTHR43065">
    <property type="entry name" value="SENSOR HISTIDINE KINASE"/>
    <property type="match status" value="1"/>
</dbReference>
<evidence type="ECO:0000256" key="3">
    <source>
        <dbReference type="ARBA" id="ARBA00012438"/>
    </source>
</evidence>
<keyword evidence="11" id="KW-0547">Nucleotide-binding</keyword>
<comment type="subcellular location">
    <subcellularLocation>
        <location evidence="2">Cell membrane</location>
        <topology evidence="2">Multi-pass membrane protein</topology>
    </subcellularLocation>
</comment>
<dbReference type="GeneID" id="56452791"/>
<evidence type="ECO:0000313" key="11">
    <source>
        <dbReference type="EMBL" id="MDX5951625.1"/>
    </source>
</evidence>
<dbReference type="KEGG" id="abf:AMK58_14655"/>
<dbReference type="Gene3D" id="3.30.565.10">
    <property type="entry name" value="Histidine kinase-like ATPase, C-terminal domain"/>
    <property type="match status" value="1"/>
</dbReference>
<dbReference type="GO" id="GO:0016874">
    <property type="term" value="F:ligase activity"/>
    <property type="evidence" value="ECO:0007669"/>
    <property type="project" value="UniProtKB-KW"/>
</dbReference>
<dbReference type="CDD" id="cd00082">
    <property type="entry name" value="HisKA"/>
    <property type="match status" value="1"/>
</dbReference>
<feature type="domain" description="Histidine kinase" evidence="10">
    <location>
        <begin position="404"/>
        <end position="614"/>
    </location>
</feature>
<keyword evidence="4" id="KW-1003">Cell membrane</keyword>
<dbReference type="SUPFAM" id="SSF55874">
    <property type="entry name" value="ATPase domain of HSP90 chaperone/DNA topoisomerase II/histidine kinase"/>
    <property type="match status" value="1"/>
</dbReference>
<evidence type="ECO:0000256" key="5">
    <source>
        <dbReference type="ARBA" id="ARBA00022553"/>
    </source>
</evidence>
<keyword evidence="12" id="KW-0418">Kinase</keyword>
<feature type="transmembrane region" description="Helical" evidence="9">
    <location>
        <begin position="217"/>
        <end position="243"/>
    </location>
</feature>
<dbReference type="Proteomes" id="UP001277471">
    <property type="component" value="Unassembled WGS sequence"/>
</dbReference>
<feature type="transmembrane region" description="Helical" evidence="9">
    <location>
        <begin position="147"/>
        <end position="168"/>
    </location>
</feature>
<dbReference type="EMBL" id="JAWXYC010000003">
    <property type="protein sequence ID" value="MDX5951625.1"/>
    <property type="molecule type" value="Genomic_DNA"/>
</dbReference>
<dbReference type="CDD" id="cd00075">
    <property type="entry name" value="HATPase"/>
    <property type="match status" value="1"/>
</dbReference>
<dbReference type="GO" id="GO:0005524">
    <property type="term" value="F:ATP binding"/>
    <property type="evidence" value="ECO:0007669"/>
    <property type="project" value="UniProtKB-KW"/>
</dbReference>
<dbReference type="Pfam" id="PF02518">
    <property type="entry name" value="HATPase_c"/>
    <property type="match status" value="1"/>
</dbReference>
<comment type="catalytic activity">
    <reaction evidence="1">
        <text>ATP + protein L-histidine = ADP + protein N-phospho-L-histidine.</text>
        <dbReference type="EC" id="2.7.13.3"/>
    </reaction>
</comment>
<dbReference type="RefSeq" id="WP_035677241.1">
    <property type="nucleotide sequence ID" value="NZ_CP012915.1"/>
</dbReference>
<organism evidence="12 13">
    <name type="scientific">Azospirillum brasilense</name>
    <dbReference type="NCBI Taxonomy" id="192"/>
    <lineage>
        <taxon>Bacteria</taxon>
        <taxon>Pseudomonadati</taxon>
        <taxon>Pseudomonadota</taxon>
        <taxon>Alphaproteobacteria</taxon>
        <taxon>Rhodospirillales</taxon>
        <taxon>Azospirillaceae</taxon>
        <taxon>Azospirillum</taxon>
    </lineage>
</organism>
<feature type="transmembrane region" description="Helical" evidence="9">
    <location>
        <begin position="39"/>
        <end position="63"/>
    </location>
</feature>
<evidence type="ECO:0000256" key="2">
    <source>
        <dbReference type="ARBA" id="ARBA00004651"/>
    </source>
</evidence>
<gene>
    <name evidence="12" type="ORF">D3868_14875</name>
    <name evidence="11" type="ORF">SIM66_10525</name>
</gene>
<dbReference type="InterPro" id="IPR004358">
    <property type="entry name" value="Sig_transdc_His_kin-like_C"/>
</dbReference>
<dbReference type="Pfam" id="PF00512">
    <property type="entry name" value="HisKA"/>
    <property type="match status" value="1"/>
</dbReference>
<feature type="transmembrane region" description="Helical" evidence="9">
    <location>
        <begin position="188"/>
        <end position="205"/>
    </location>
</feature>
<feature type="transmembrane region" description="Helical" evidence="9">
    <location>
        <begin position="263"/>
        <end position="281"/>
    </location>
</feature>
<reference evidence="12 13" key="1">
    <citation type="submission" date="2018-09" db="EMBL/GenBank/DDBJ databases">
        <title>Whole genome based analysis of evolution and adaptive divergence in Indian and Brazilian strains of Azospirillum brasilense.</title>
        <authorList>
            <person name="Singh C."/>
            <person name="Tripathi A.K."/>
        </authorList>
    </citation>
    <scope>NUCLEOTIDE SEQUENCE [LARGE SCALE GENOMIC DNA]</scope>
    <source>
        <strain evidence="12 13">MTCC4038</strain>
        <plasmid evidence="12 13">p1</plasmid>
    </source>
</reference>
<keyword evidence="11" id="KW-0436">Ligase</keyword>
<evidence type="ECO:0000259" key="10">
    <source>
        <dbReference type="PROSITE" id="PS50109"/>
    </source>
</evidence>
<feature type="transmembrane region" description="Helical" evidence="9">
    <location>
        <begin position="106"/>
        <end position="126"/>
    </location>
</feature>
<evidence type="ECO:0000256" key="8">
    <source>
        <dbReference type="ARBA" id="ARBA00023136"/>
    </source>
</evidence>
<dbReference type="InterPro" id="IPR036890">
    <property type="entry name" value="HATPase_C_sf"/>
</dbReference>
<evidence type="ECO:0000313" key="13">
    <source>
        <dbReference type="Proteomes" id="UP000298774"/>
    </source>
</evidence>
<evidence type="ECO:0000256" key="1">
    <source>
        <dbReference type="ARBA" id="ARBA00000085"/>
    </source>
</evidence>
<dbReference type="EC" id="2.7.13.3" evidence="3"/>
<keyword evidence="11" id="KW-0067">ATP-binding</keyword>
<evidence type="ECO:0000256" key="4">
    <source>
        <dbReference type="ARBA" id="ARBA00022475"/>
    </source>
</evidence>
<dbReference type="InterPro" id="IPR036097">
    <property type="entry name" value="HisK_dim/P_sf"/>
</dbReference>
<dbReference type="AlphaFoldDB" id="A0A0P0F1K1"/>
<keyword evidence="6 9" id="KW-0812">Transmembrane</keyword>
<dbReference type="PANTHER" id="PTHR43065:SF42">
    <property type="entry name" value="TWO-COMPONENT SENSOR PPRA"/>
    <property type="match status" value="1"/>
</dbReference>
<accession>A0A0P0F1K1</accession>
<feature type="transmembrane region" description="Helical" evidence="9">
    <location>
        <begin position="75"/>
        <end position="94"/>
    </location>
</feature>
<dbReference type="Gene3D" id="1.10.287.130">
    <property type="match status" value="1"/>
</dbReference>
<proteinExistence type="predicted"/>
<reference evidence="11 14" key="2">
    <citation type="submission" date="2023-11" db="EMBL/GenBank/DDBJ databases">
        <title>MicrobeMod: A computational toolkit for identifying prokaryotic methylation and restriction-modification with nanopore sequencing.</title>
        <authorList>
            <person name="Crits-Christoph A."/>
            <person name="Kang S.C."/>
            <person name="Lee H."/>
            <person name="Ostrov N."/>
        </authorList>
    </citation>
    <scope>NUCLEOTIDE SEQUENCE [LARGE SCALE GENOMIC DNA]</scope>
    <source>
        <strain evidence="11 14">ATCC 29145</strain>
    </source>
</reference>
<keyword evidence="12" id="KW-0808">Transferase</keyword>
<sequence length="614" mass="65162">MSRLRLARLLSAALLYLVFKVILYRAAGLFEVAPNASAWYPPIGLMLAFVLYGGPAALPFLLIPSDLLVYGTVNGFSLLIIPQALVVGATGLALRRGLGGDVFGSAKGIGVFMVAALAAVSLLLVLSTTAVQAITAQRIAIAGNVNFAYWLGDLSGLLLCTPVFLAIFRLIRPPPGEVDRWLSPDMGTVLRAAALSAAGLLAWSLTHDRMATPASAVFLLILPIATAGFLWGFAASTLTAFLTNGGLVLTMHGTLAPSEAVDLQVFMLAAGATGLLLGALGSTRMELLGRNAQLVRAIEEAPLGIALLERRREAGVRVAFANRTFRRFDPDIAPVARRLTHGQGLEVDVERAGRTLAWMVKPASASPSGETMIAIVQDVTEQRRKEQADQHQRRMVAIGEIAGGMAHELNNLLHPVLNLSQQARSDAATRPERLGRALAIIEDSARSAAKLVRQVLSFARGSDRDEEGAELVSAVRDVTALLDATLPPTFTTTLTSEVSEVPVRLTRTEIGQIVTNLAVNALDATGQKGHLRIRVGRPAGGFVTMTVEDDGPGIPAPDAERVMEPFFTTKPHGQGTGLGLAVVQDLLLRRGSGIRLVTQAPQGARFVLTLAEHC</sequence>
<evidence type="ECO:0000313" key="12">
    <source>
        <dbReference type="EMBL" id="QCO10392.1"/>
    </source>
</evidence>
<dbReference type="GO" id="GO:0000155">
    <property type="term" value="F:phosphorelay sensor kinase activity"/>
    <property type="evidence" value="ECO:0007669"/>
    <property type="project" value="InterPro"/>
</dbReference>
<dbReference type="PRINTS" id="PR00344">
    <property type="entry name" value="BCTRLSENSOR"/>
</dbReference>
<dbReference type="Proteomes" id="UP000298774">
    <property type="component" value="Plasmid p1"/>
</dbReference>
<keyword evidence="5" id="KW-0597">Phosphoprotein</keyword>
<dbReference type="InterPro" id="IPR007895">
    <property type="entry name" value="MASE1"/>
</dbReference>
<geneLocation type="plasmid" evidence="12 13">
    <name>p1</name>
</geneLocation>
<keyword evidence="8 9" id="KW-0472">Membrane</keyword>
<name>A0A0P0F1K1_AZOBR</name>
<dbReference type="InterPro" id="IPR003661">
    <property type="entry name" value="HisK_dim/P_dom"/>
</dbReference>
<dbReference type="PROSITE" id="PS50109">
    <property type="entry name" value="HIS_KIN"/>
    <property type="match status" value="1"/>
</dbReference>
<dbReference type="Pfam" id="PF05231">
    <property type="entry name" value="MASE1"/>
    <property type="match status" value="1"/>
</dbReference>
<dbReference type="EMBL" id="CP032340">
    <property type="protein sequence ID" value="QCO10392.1"/>
    <property type="molecule type" value="Genomic_DNA"/>
</dbReference>
<keyword evidence="7 9" id="KW-1133">Transmembrane helix</keyword>
<protein>
    <recommendedName>
        <fullName evidence="3">histidine kinase</fullName>
        <ecNumber evidence="3">2.7.13.3</ecNumber>
    </recommendedName>
</protein>
<evidence type="ECO:0000256" key="7">
    <source>
        <dbReference type="ARBA" id="ARBA00022989"/>
    </source>
</evidence>
<dbReference type="SMART" id="SM00388">
    <property type="entry name" value="HisKA"/>
    <property type="match status" value="1"/>
</dbReference>
<feature type="transmembrane region" description="Helical" evidence="9">
    <location>
        <begin position="7"/>
        <end position="27"/>
    </location>
</feature>
<keyword evidence="14" id="KW-1185">Reference proteome</keyword>
<dbReference type="SMART" id="SM00387">
    <property type="entry name" value="HATPase_c"/>
    <property type="match status" value="1"/>
</dbReference>